<keyword evidence="5" id="KW-0029">Amino-acid transport</keyword>
<dbReference type="PATRIC" id="fig|1497955.3.peg.858"/>
<dbReference type="Pfam" id="PF00005">
    <property type="entry name" value="ABC_tran"/>
    <property type="match status" value="1"/>
</dbReference>
<gene>
    <name evidence="7" type="ORF">HMPREF1872_00887</name>
</gene>
<sequence length="238" mass="25709">MMLEVNDLVVNYGGIRALRGISFHLNEAEILSIIGANGSGKTTTLNTIAGIKKPKSGQIIYNGTPITGIPPHELVKSGIALSPEGRQIFPDLTVKENLEIGGYTVSKEVTEERIKFVYELFPILGERSNQTGGTLSGGEQQMLALGRALISTPKLLMLDEPSLGLAPKLVKFVLGSLKRIRDSGTSIILVEQNARMALKVSDRGYVLENGVMKMEGKSEDLLQDKSLIEAYLGGVNDQ</sequence>
<dbReference type="InterPro" id="IPR052156">
    <property type="entry name" value="BCAA_Transport_ATP-bd_LivF"/>
</dbReference>
<dbReference type="InterPro" id="IPR027417">
    <property type="entry name" value="P-loop_NTPase"/>
</dbReference>
<proteinExistence type="inferred from homology"/>
<dbReference type="Proteomes" id="UP000070080">
    <property type="component" value="Unassembled WGS sequence"/>
</dbReference>
<organism evidence="7 8">
    <name type="scientific">Amygdalobacter nucleatus</name>
    <dbReference type="NCBI Taxonomy" id="3029274"/>
    <lineage>
        <taxon>Bacteria</taxon>
        <taxon>Bacillati</taxon>
        <taxon>Bacillota</taxon>
        <taxon>Clostridia</taxon>
        <taxon>Eubacteriales</taxon>
        <taxon>Oscillospiraceae</taxon>
        <taxon>Amygdalobacter</taxon>
    </lineage>
</organism>
<comment type="caution">
    <text evidence="7">The sequence shown here is derived from an EMBL/GenBank/DDBJ whole genome shotgun (WGS) entry which is preliminary data.</text>
</comment>
<dbReference type="SMART" id="SM00382">
    <property type="entry name" value="AAA"/>
    <property type="match status" value="1"/>
</dbReference>
<name>A0A133YAX1_9FIRM</name>
<protein>
    <submittedName>
        <fullName evidence="7">Putative high-affinity branched-chain amino acid ABC transporter, ATP-binding protein LivF</fullName>
    </submittedName>
</protein>
<evidence type="ECO:0000313" key="7">
    <source>
        <dbReference type="EMBL" id="KXB40341.1"/>
    </source>
</evidence>
<keyword evidence="2" id="KW-0813">Transport</keyword>
<dbReference type="PROSITE" id="PS00211">
    <property type="entry name" value="ABC_TRANSPORTER_1"/>
    <property type="match status" value="1"/>
</dbReference>
<keyword evidence="8" id="KW-1185">Reference proteome</keyword>
<dbReference type="PROSITE" id="PS50893">
    <property type="entry name" value="ABC_TRANSPORTER_2"/>
    <property type="match status" value="1"/>
</dbReference>
<dbReference type="GO" id="GO:0015807">
    <property type="term" value="P:L-amino acid transport"/>
    <property type="evidence" value="ECO:0007669"/>
    <property type="project" value="TreeGrafter"/>
</dbReference>
<evidence type="ECO:0000256" key="4">
    <source>
        <dbReference type="ARBA" id="ARBA00022840"/>
    </source>
</evidence>
<dbReference type="STRING" id="1497955.HMPREF1872_00887"/>
<evidence type="ECO:0000256" key="5">
    <source>
        <dbReference type="ARBA" id="ARBA00022970"/>
    </source>
</evidence>
<dbReference type="AlphaFoldDB" id="A0A133YAX1"/>
<dbReference type="EMBL" id="LSCV01000030">
    <property type="protein sequence ID" value="KXB40341.1"/>
    <property type="molecule type" value="Genomic_DNA"/>
</dbReference>
<dbReference type="SUPFAM" id="SSF52540">
    <property type="entry name" value="P-loop containing nucleoside triphosphate hydrolases"/>
    <property type="match status" value="1"/>
</dbReference>
<feature type="domain" description="ABC transporter" evidence="6">
    <location>
        <begin position="3"/>
        <end position="234"/>
    </location>
</feature>
<evidence type="ECO:0000256" key="2">
    <source>
        <dbReference type="ARBA" id="ARBA00022448"/>
    </source>
</evidence>
<dbReference type="InterPro" id="IPR017871">
    <property type="entry name" value="ABC_transporter-like_CS"/>
</dbReference>
<dbReference type="Gene3D" id="3.40.50.300">
    <property type="entry name" value="P-loop containing nucleotide triphosphate hydrolases"/>
    <property type="match status" value="1"/>
</dbReference>
<dbReference type="GO" id="GO:0016887">
    <property type="term" value="F:ATP hydrolysis activity"/>
    <property type="evidence" value="ECO:0007669"/>
    <property type="project" value="InterPro"/>
</dbReference>
<keyword evidence="4 7" id="KW-0067">ATP-binding</keyword>
<evidence type="ECO:0000256" key="1">
    <source>
        <dbReference type="ARBA" id="ARBA00005417"/>
    </source>
</evidence>
<dbReference type="CDD" id="cd03224">
    <property type="entry name" value="ABC_TM1139_LivF_branched"/>
    <property type="match status" value="1"/>
</dbReference>
<keyword evidence="3" id="KW-0547">Nucleotide-binding</keyword>
<dbReference type="GO" id="GO:0015658">
    <property type="term" value="F:branched-chain amino acid transmembrane transporter activity"/>
    <property type="evidence" value="ECO:0007669"/>
    <property type="project" value="TreeGrafter"/>
</dbReference>
<dbReference type="InterPro" id="IPR003593">
    <property type="entry name" value="AAA+_ATPase"/>
</dbReference>
<evidence type="ECO:0000259" key="6">
    <source>
        <dbReference type="PROSITE" id="PS50893"/>
    </source>
</evidence>
<dbReference type="PANTHER" id="PTHR43820">
    <property type="entry name" value="HIGH-AFFINITY BRANCHED-CHAIN AMINO ACID TRANSPORT ATP-BINDING PROTEIN LIVF"/>
    <property type="match status" value="1"/>
</dbReference>
<dbReference type="InterPro" id="IPR003439">
    <property type="entry name" value="ABC_transporter-like_ATP-bd"/>
</dbReference>
<dbReference type="GO" id="GO:0005524">
    <property type="term" value="F:ATP binding"/>
    <property type="evidence" value="ECO:0007669"/>
    <property type="project" value="UniProtKB-KW"/>
</dbReference>
<accession>A0A133YAX1</accession>
<comment type="similarity">
    <text evidence="1">Belongs to the ABC transporter superfamily.</text>
</comment>
<dbReference type="PANTHER" id="PTHR43820:SF4">
    <property type="entry name" value="HIGH-AFFINITY BRANCHED-CHAIN AMINO ACID TRANSPORT ATP-BINDING PROTEIN LIVF"/>
    <property type="match status" value="1"/>
</dbReference>
<dbReference type="OrthoDB" id="9776369at2"/>
<reference evidence="8" key="1">
    <citation type="submission" date="2016-01" db="EMBL/GenBank/DDBJ databases">
        <authorList>
            <person name="Mitreva M."/>
            <person name="Pepin K.H."/>
            <person name="Mihindukulasuriya K.A."/>
            <person name="Fulton R."/>
            <person name="Fronick C."/>
            <person name="O'Laughlin M."/>
            <person name="Miner T."/>
            <person name="Herter B."/>
            <person name="Rosa B.A."/>
            <person name="Cordes M."/>
            <person name="Tomlinson C."/>
            <person name="Wollam A."/>
            <person name="Palsikar V.B."/>
            <person name="Mardis E.R."/>
            <person name="Wilson R.K."/>
        </authorList>
    </citation>
    <scope>NUCLEOTIDE SEQUENCE [LARGE SCALE GENOMIC DNA]</scope>
    <source>
        <strain evidence="8">KA00274</strain>
    </source>
</reference>
<evidence type="ECO:0000256" key="3">
    <source>
        <dbReference type="ARBA" id="ARBA00022741"/>
    </source>
</evidence>
<evidence type="ECO:0000313" key="8">
    <source>
        <dbReference type="Proteomes" id="UP000070080"/>
    </source>
</evidence>